<dbReference type="SUPFAM" id="SSF52540">
    <property type="entry name" value="P-loop containing nucleoside triphosphate hydrolases"/>
    <property type="match status" value="1"/>
</dbReference>
<dbReference type="EMBL" id="JACCBF010000001">
    <property type="protein sequence ID" value="NYD32970.1"/>
    <property type="molecule type" value="Genomic_DNA"/>
</dbReference>
<dbReference type="Proteomes" id="UP000582231">
    <property type="component" value="Unassembled WGS sequence"/>
</dbReference>
<protein>
    <recommendedName>
        <fullName evidence="4">Sulfotransferase family protein</fullName>
    </recommendedName>
</protein>
<gene>
    <name evidence="2" type="ORF">BJ958_004516</name>
</gene>
<proteinExistence type="predicted"/>
<evidence type="ECO:0000256" key="1">
    <source>
        <dbReference type="SAM" id="MobiDB-lite"/>
    </source>
</evidence>
<feature type="compositionally biased region" description="Low complexity" evidence="1">
    <location>
        <begin position="349"/>
        <end position="365"/>
    </location>
</feature>
<accession>A0A852RVS1</accession>
<organism evidence="2 3">
    <name type="scientific">Nocardioides kongjuensis</name>
    <dbReference type="NCBI Taxonomy" id="349522"/>
    <lineage>
        <taxon>Bacteria</taxon>
        <taxon>Bacillati</taxon>
        <taxon>Actinomycetota</taxon>
        <taxon>Actinomycetes</taxon>
        <taxon>Propionibacteriales</taxon>
        <taxon>Nocardioidaceae</taxon>
        <taxon>Nocardioides</taxon>
    </lineage>
</organism>
<feature type="region of interest" description="Disordered" evidence="1">
    <location>
        <begin position="349"/>
        <end position="374"/>
    </location>
</feature>
<reference evidence="2 3" key="1">
    <citation type="submission" date="2020-07" db="EMBL/GenBank/DDBJ databases">
        <title>Sequencing the genomes of 1000 actinobacteria strains.</title>
        <authorList>
            <person name="Klenk H.-P."/>
        </authorList>
    </citation>
    <scope>NUCLEOTIDE SEQUENCE [LARGE SCALE GENOMIC DNA]</scope>
    <source>
        <strain evidence="2 3">DSM 19082</strain>
    </source>
</reference>
<name>A0A852RVS1_9ACTN</name>
<keyword evidence="3" id="KW-1185">Reference proteome</keyword>
<dbReference type="AlphaFoldDB" id="A0A852RVS1"/>
<dbReference type="InterPro" id="IPR027417">
    <property type="entry name" value="P-loop_NTPase"/>
</dbReference>
<comment type="caution">
    <text evidence="2">The sequence shown here is derived from an EMBL/GenBank/DDBJ whole genome shotgun (WGS) entry which is preliminary data.</text>
</comment>
<evidence type="ECO:0000313" key="3">
    <source>
        <dbReference type="Proteomes" id="UP000582231"/>
    </source>
</evidence>
<sequence length="374" mass="40621">MSTPSALPTGARLLHVGPHKTGTTALQSAFHQARSDAAQQGVRYLSRSQHDARAARYVTDRMVAGRDPARAAKAWRAVVEGFTAPGPERRVFSSEFLSDATDEQVARIIGELGSEDLWVAITLRPLARILSSQYQQGLQRQSPHTYDAWLRMVLAEDVSAPEPREFWNRHRHDALARRWAGHVGPERVVVIVLDPRDHAFLPHAFERLLGLRPETLAGQDARENRSLSADEAELLRRFNASYAGLGLQPDHYVRLFRHLKDHLKEREPGPDEASLVTPDWAVDRANAIGAAMASTIRDLGVQVYGDLDSISATPTSGVSATPEPPTTVDAGVAAWFGAGLALAAQRLATPGDAAPGPAAGVPPKGLRGRLSRRG</sequence>
<dbReference type="RefSeq" id="WP_179729074.1">
    <property type="nucleotide sequence ID" value="NZ_BAABEF010000001.1"/>
</dbReference>
<evidence type="ECO:0000313" key="2">
    <source>
        <dbReference type="EMBL" id="NYD32970.1"/>
    </source>
</evidence>
<evidence type="ECO:0008006" key="4">
    <source>
        <dbReference type="Google" id="ProtNLM"/>
    </source>
</evidence>